<gene>
    <name evidence="2" type="ORF">PFISCL1PPCAC_21654</name>
</gene>
<feature type="region of interest" description="Disordered" evidence="1">
    <location>
        <begin position="34"/>
        <end position="68"/>
    </location>
</feature>
<sequence length="68" mass="7404">LLERPDQQNMTDAFDCPELAARLAHSGVEAIAFTSVPHGRIQPNSTDNERRGGRSRSLSHKSTGFGVL</sequence>
<comment type="caution">
    <text evidence="2">The sequence shown here is derived from an EMBL/GenBank/DDBJ whole genome shotgun (WGS) entry which is preliminary data.</text>
</comment>
<feature type="non-terminal residue" evidence="2">
    <location>
        <position position="1"/>
    </location>
</feature>
<dbReference type="EMBL" id="BTSY01000005">
    <property type="protein sequence ID" value="GMT30357.1"/>
    <property type="molecule type" value="Genomic_DNA"/>
</dbReference>
<evidence type="ECO:0000256" key="1">
    <source>
        <dbReference type="SAM" id="MobiDB-lite"/>
    </source>
</evidence>
<proteinExistence type="predicted"/>
<feature type="non-terminal residue" evidence="2">
    <location>
        <position position="68"/>
    </location>
</feature>
<evidence type="ECO:0000313" key="2">
    <source>
        <dbReference type="EMBL" id="GMT30357.1"/>
    </source>
</evidence>
<keyword evidence="3" id="KW-1185">Reference proteome</keyword>
<dbReference type="Proteomes" id="UP001432322">
    <property type="component" value="Unassembled WGS sequence"/>
</dbReference>
<dbReference type="AlphaFoldDB" id="A0AAV5WKF5"/>
<name>A0AAV5WKF5_9BILA</name>
<organism evidence="2 3">
    <name type="scientific">Pristionchus fissidentatus</name>
    <dbReference type="NCBI Taxonomy" id="1538716"/>
    <lineage>
        <taxon>Eukaryota</taxon>
        <taxon>Metazoa</taxon>
        <taxon>Ecdysozoa</taxon>
        <taxon>Nematoda</taxon>
        <taxon>Chromadorea</taxon>
        <taxon>Rhabditida</taxon>
        <taxon>Rhabditina</taxon>
        <taxon>Diplogasteromorpha</taxon>
        <taxon>Diplogasteroidea</taxon>
        <taxon>Neodiplogasteridae</taxon>
        <taxon>Pristionchus</taxon>
    </lineage>
</organism>
<protein>
    <submittedName>
        <fullName evidence="2">Uncharacterized protein</fullName>
    </submittedName>
</protein>
<evidence type="ECO:0000313" key="3">
    <source>
        <dbReference type="Proteomes" id="UP001432322"/>
    </source>
</evidence>
<accession>A0AAV5WKF5</accession>
<reference evidence="2" key="1">
    <citation type="submission" date="2023-10" db="EMBL/GenBank/DDBJ databases">
        <title>Genome assembly of Pristionchus species.</title>
        <authorList>
            <person name="Yoshida K."/>
            <person name="Sommer R.J."/>
        </authorList>
    </citation>
    <scope>NUCLEOTIDE SEQUENCE</scope>
    <source>
        <strain evidence="2">RS5133</strain>
    </source>
</reference>